<feature type="region of interest" description="Disordered" evidence="1">
    <location>
        <begin position="1"/>
        <end position="138"/>
    </location>
</feature>
<feature type="compositionally biased region" description="Low complexity" evidence="1">
    <location>
        <begin position="171"/>
        <end position="196"/>
    </location>
</feature>
<sequence>MDVHHNRHLMLKPYRCPHTDGEKEPNHVPENPNPQCPYQTADPSALKKHREHEHGFKPSNTDASHNGTPREVTPSDDGLTIEVQTPSSPTLLSPDEFTPASDFTPGGAVRRSRSSSRARFSPYPPSSPVEASSTSSDQALDSQASFASCPVPALLDSIVFPVPEPALPQPSKAAADSNSADDPATVAAGASATTTDLGDETAGAELADAQPRSQIDDLIATLRTLAAEPPSPAFEDGFCENALLASPASPRFGTASYDPRVELALLPDAGANDLPDAFTSLHAGVPPLSPILIPRYGLAYAGHPGLIEPGWSPAVIAEASRLENDGPPTWEYFNTHIMPHI</sequence>
<protein>
    <submittedName>
        <fullName evidence="2">Uncharacterized protein</fullName>
    </submittedName>
</protein>
<name>A0A9P3G937_9APHY</name>
<reference evidence="2 3" key="1">
    <citation type="submission" date="2021-08" db="EMBL/GenBank/DDBJ databases">
        <title>Draft Genome Sequence of Phanerochaete sordida strain YK-624.</title>
        <authorList>
            <person name="Mori T."/>
            <person name="Dohra H."/>
            <person name="Suzuki T."/>
            <person name="Kawagishi H."/>
            <person name="Hirai H."/>
        </authorList>
    </citation>
    <scope>NUCLEOTIDE SEQUENCE [LARGE SCALE GENOMIC DNA]</scope>
    <source>
        <strain evidence="2 3">YK-624</strain>
    </source>
</reference>
<organism evidence="2 3">
    <name type="scientific">Phanerochaete sordida</name>
    <dbReference type="NCBI Taxonomy" id="48140"/>
    <lineage>
        <taxon>Eukaryota</taxon>
        <taxon>Fungi</taxon>
        <taxon>Dikarya</taxon>
        <taxon>Basidiomycota</taxon>
        <taxon>Agaricomycotina</taxon>
        <taxon>Agaricomycetes</taxon>
        <taxon>Polyporales</taxon>
        <taxon>Phanerochaetaceae</taxon>
        <taxon>Phanerochaete</taxon>
    </lineage>
</organism>
<comment type="caution">
    <text evidence="2">The sequence shown here is derived from an EMBL/GenBank/DDBJ whole genome shotgun (WGS) entry which is preliminary data.</text>
</comment>
<feature type="compositionally biased region" description="Polar residues" evidence="1">
    <location>
        <begin position="82"/>
        <end position="91"/>
    </location>
</feature>
<evidence type="ECO:0000313" key="2">
    <source>
        <dbReference type="EMBL" id="GJE90563.1"/>
    </source>
</evidence>
<accession>A0A9P3G937</accession>
<dbReference type="Proteomes" id="UP000703269">
    <property type="component" value="Unassembled WGS sequence"/>
</dbReference>
<feature type="compositionally biased region" description="Basic residues" evidence="1">
    <location>
        <begin position="1"/>
        <end position="10"/>
    </location>
</feature>
<evidence type="ECO:0000256" key="1">
    <source>
        <dbReference type="SAM" id="MobiDB-lite"/>
    </source>
</evidence>
<dbReference type="AlphaFoldDB" id="A0A9P3G937"/>
<evidence type="ECO:0000313" key="3">
    <source>
        <dbReference type="Proteomes" id="UP000703269"/>
    </source>
</evidence>
<feature type="region of interest" description="Disordered" evidence="1">
    <location>
        <begin position="168"/>
        <end position="197"/>
    </location>
</feature>
<feature type="compositionally biased region" description="Basic and acidic residues" evidence="1">
    <location>
        <begin position="17"/>
        <end position="27"/>
    </location>
</feature>
<feature type="compositionally biased region" description="Polar residues" evidence="1">
    <location>
        <begin position="58"/>
        <end position="67"/>
    </location>
</feature>
<proteinExistence type="predicted"/>
<dbReference type="EMBL" id="BPQB01000017">
    <property type="protein sequence ID" value="GJE90563.1"/>
    <property type="molecule type" value="Genomic_DNA"/>
</dbReference>
<gene>
    <name evidence="2" type="ORF">PsYK624_067060</name>
</gene>
<keyword evidence="3" id="KW-1185">Reference proteome</keyword>